<dbReference type="GO" id="GO:0000981">
    <property type="term" value="F:DNA-binding transcription factor activity, RNA polymerase II-specific"/>
    <property type="evidence" value="ECO:0007669"/>
    <property type="project" value="InterPro"/>
</dbReference>
<comment type="caution">
    <text evidence="5">The sequence shown here is derived from an EMBL/GenBank/DDBJ whole genome shotgun (WGS) entry which is preliminary data.</text>
</comment>
<comment type="subcellular location">
    <subcellularLocation>
        <location evidence="1">Nucleus</location>
    </subcellularLocation>
</comment>
<dbReference type="CDD" id="cd00067">
    <property type="entry name" value="GAL4"/>
    <property type="match status" value="1"/>
</dbReference>
<organism evidence="5 6">
    <name type="scientific">Trichoderma semiorbis</name>
    <dbReference type="NCBI Taxonomy" id="1491008"/>
    <lineage>
        <taxon>Eukaryota</taxon>
        <taxon>Fungi</taxon>
        <taxon>Dikarya</taxon>
        <taxon>Ascomycota</taxon>
        <taxon>Pezizomycotina</taxon>
        <taxon>Sordariomycetes</taxon>
        <taxon>Hypocreomycetidae</taxon>
        <taxon>Hypocreales</taxon>
        <taxon>Hypocreaceae</taxon>
        <taxon>Trichoderma</taxon>
    </lineage>
</organism>
<evidence type="ECO:0000313" key="5">
    <source>
        <dbReference type="EMBL" id="KAH0531288.1"/>
    </source>
</evidence>
<keyword evidence="2" id="KW-0539">Nucleus</keyword>
<keyword evidence="6" id="KW-1185">Reference proteome</keyword>
<feature type="region of interest" description="Disordered" evidence="3">
    <location>
        <begin position="83"/>
        <end position="166"/>
    </location>
</feature>
<evidence type="ECO:0000256" key="2">
    <source>
        <dbReference type="ARBA" id="ARBA00023242"/>
    </source>
</evidence>
<dbReference type="GO" id="GO:0005634">
    <property type="term" value="C:nucleus"/>
    <property type="evidence" value="ECO:0007669"/>
    <property type="project" value="UniProtKB-SubCell"/>
</dbReference>
<dbReference type="Pfam" id="PF11951">
    <property type="entry name" value="Fungal_trans_2"/>
    <property type="match status" value="1"/>
</dbReference>
<feature type="domain" description="Zn(2)-C6 fungal-type" evidence="4">
    <location>
        <begin position="30"/>
        <end position="60"/>
    </location>
</feature>
<reference evidence="5 6" key="1">
    <citation type="submission" date="2021-08" db="EMBL/GenBank/DDBJ databases">
        <title>The highly contiguous genome resource for Trichoderma semiorbis FJ059, a fungal antagonistic to plant pathogens.</title>
        <authorList>
            <person name="Liu T."/>
        </authorList>
    </citation>
    <scope>NUCLEOTIDE SEQUENCE [LARGE SCALE GENOMIC DNA]</scope>
    <source>
        <strain evidence="5 6">FJ059</strain>
    </source>
</reference>
<dbReference type="EMBL" id="JAIMJC010000001">
    <property type="protein sequence ID" value="KAH0531288.1"/>
    <property type="molecule type" value="Genomic_DNA"/>
</dbReference>
<dbReference type="Proteomes" id="UP000826573">
    <property type="component" value="Unassembled WGS sequence"/>
</dbReference>
<dbReference type="InterPro" id="IPR036864">
    <property type="entry name" value="Zn2-C6_fun-type_DNA-bd_sf"/>
</dbReference>
<dbReference type="GO" id="GO:0045944">
    <property type="term" value="P:positive regulation of transcription by RNA polymerase II"/>
    <property type="evidence" value="ECO:0007669"/>
    <property type="project" value="TreeGrafter"/>
</dbReference>
<feature type="compositionally biased region" description="Low complexity" evidence="3">
    <location>
        <begin position="131"/>
        <end position="147"/>
    </location>
</feature>
<proteinExistence type="predicted"/>
<feature type="compositionally biased region" description="Polar residues" evidence="3">
    <location>
        <begin position="88"/>
        <end position="99"/>
    </location>
</feature>
<dbReference type="PROSITE" id="PS00463">
    <property type="entry name" value="ZN2_CY6_FUNGAL_1"/>
    <property type="match status" value="1"/>
</dbReference>
<evidence type="ECO:0000259" key="4">
    <source>
        <dbReference type="PROSITE" id="PS50048"/>
    </source>
</evidence>
<protein>
    <recommendedName>
        <fullName evidence="4">Zn(2)-C6 fungal-type domain-containing protein</fullName>
    </recommendedName>
</protein>
<dbReference type="InterPro" id="IPR021858">
    <property type="entry name" value="Fun_TF"/>
</dbReference>
<name>A0A9P8HP94_9HYPO</name>
<dbReference type="PROSITE" id="PS50048">
    <property type="entry name" value="ZN2_CY6_FUNGAL_2"/>
    <property type="match status" value="1"/>
</dbReference>
<evidence type="ECO:0000256" key="1">
    <source>
        <dbReference type="ARBA" id="ARBA00004123"/>
    </source>
</evidence>
<dbReference type="SMART" id="SM00066">
    <property type="entry name" value="GAL4"/>
    <property type="match status" value="1"/>
</dbReference>
<dbReference type="GO" id="GO:0000976">
    <property type="term" value="F:transcription cis-regulatory region binding"/>
    <property type="evidence" value="ECO:0007669"/>
    <property type="project" value="TreeGrafter"/>
</dbReference>
<dbReference type="SUPFAM" id="SSF57701">
    <property type="entry name" value="Zn2/Cys6 DNA-binding domain"/>
    <property type="match status" value="1"/>
</dbReference>
<accession>A0A9P8HP94</accession>
<dbReference type="PANTHER" id="PTHR37534">
    <property type="entry name" value="TRANSCRIPTIONAL ACTIVATOR PROTEIN UGA3"/>
    <property type="match status" value="1"/>
</dbReference>
<dbReference type="InterPro" id="IPR001138">
    <property type="entry name" value="Zn2Cys6_DnaBD"/>
</dbReference>
<evidence type="ECO:0000313" key="6">
    <source>
        <dbReference type="Proteomes" id="UP000826573"/>
    </source>
</evidence>
<evidence type="ECO:0000256" key="3">
    <source>
        <dbReference type="SAM" id="MobiDB-lite"/>
    </source>
</evidence>
<dbReference type="Pfam" id="PF00172">
    <property type="entry name" value="Zn_clus"/>
    <property type="match status" value="1"/>
</dbReference>
<dbReference type="GO" id="GO:0008270">
    <property type="term" value="F:zinc ion binding"/>
    <property type="evidence" value="ECO:0007669"/>
    <property type="project" value="InterPro"/>
</dbReference>
<dbReference type="AlphaFoldDB" id="A0A9P8HP94"/>
<sequence>MMMLQSEVSQAKTAARPRPLRQPMLRVRTGCFTCRSRKKKCDETKPACSGCKRNKLVCKWPARGGETSNRRVEVTSTHNINIRRVGDANSNSGARTNRSILDGDQQERQNLSPTNAERDHSTEMEEDPAVRRSSSSTSTSASPPVVSQMQGQYSSPLGPDPSGVLASPFERRMSMLEQSSDDVGVTIEMMDEDEDRDIPDELLDLNVGRDGDEHDNDNDNALMSLADIDMSGLLGLPGLMVGAVPRPPSMIPEAENGTFDLMSHYLARTAVSMGNGSTSSNPFVLQLVPLSFSNKLVLQLVLSQSAAHRAVYEKRRDLKAVAQRYYTNSIRSFRQAISAYINGSDPSPLWVTIGALVMCFTETARGDTNGVVFDHLQAVEPLSVDLITNHNHIVRDDLKKFIIEYYVYTVTISMISASPASRNAPLLNPTLELEAHNLVASGYIGQLCGCWLQLLLLIPRIFEFGRRAIGGAVDVDSPFPSPDDFIAFATLRAEILSYTPNPDATKEVILCGYMFQQALYLYLLTVFRNESTSDGLQRTSIDNAVSETFSYLEQLPPTARINTSLCWVLAVVGSCTLDESRRDQLRRRLECMFQTIGLGNISSTLTLLEHIWTRPKCEQNPWAICRVMQEQEFWISFA</sequence>
<dbReference type="Gene3D" id="4.10.240.10">
    <property type="entry name" value="Zn(2)-C6 fungal-type DNA-binding domain"/>
    <property type="match status" value="1"/>
</dbReference>
<gene>
    <name evidence="5" type="ORF">TsFJ059_000142</name>
</gene>
<dbReference type="PANTHER" id="PTHR37534:SF43">
    <property type="entry name" value="FINGER DOMAIN PROTEIN, PUTATIVE (AFU_ORTHOLOGUE AFUA_1G01850)-RELATED"/>
    <property type="match status" value="1"/>
</dbReference>